<organism evidence="1">
    <name type="scientific">Rhizophora mucronata</name>
    <name type="common">Asiatic mangrove</name>
    <dbReference type="NCBI Taxonomy" id="61149"/>
    <lineage>
        <taxon>Eukaryota</taxon>
        <taxon>Viridiplantae</taxon>
        <taxon>Streptophyta</taxon>
        <taxon>Embryophyta</taxon>
        <taxon>Tracheophyta</taxon>
        <taxon>Spermatophyta</taxon>
        <taxon>Magnoliopsida</taxon>
        <taxon>eudicotyledons</taxon>
        <taxon>Gunneridae</taxon>
        <taxon>Pentapetalae</taxon>
        <taxon>rosids</taxon>
        <taxon>fabids</taxon>
        <taxon>Malpighiales</taxon>
        <taxon>Rhizophoraceae</taxon>
        <taxon>Rhizophora</taxon>
    </lineage>
</organism>
<accession>A0A2P2QHZ4</accession>
<sequence>MVFKVVVGWKSVTDCSYSYDYFSCMWNPRCSWTYSSI</sequence>
<dbReference type="EMBL" id="GGEC01086043">
    <property type="protein sequence ID" value="MBX66527.1"/>
    <property type="molecule type" value="Transcribed_RNA"/>
</dbReference>
<reference evidence="1" key="1">
    <citation type="submission" date="2018-02" db="EMBL/GenBank/DDBJ databases">
        <title>Rhizophora mucronata_Transcriptome.</title>
        <authorList>
            <person name="Meera S.P."/>
            <person name="Sreeshan A."/>
            <person name="Augustine A."/>
        </authorList>
    </citation>
    <scope>NUCLEOTIDE SEQUENCE</scope>
    <source>
        <tissue evidence="1">Leaf</tissue>
    </source>
</reference>
<evidence type="ECO:0000313" key="1">
    <source>
        <dbReference type="EMBL" id="MBX66527.1"/>
    </source>
</evidence>
<dbReference type="AlphaFoldDB" id="A0A2P2QHZ4"/>
<name>A0A2P2QHZ4_RHIMU</name>
<protein>
    <submittedName>
        <fullName evidence="1">Uncharacterized protein</fullName>
    </submittedName>
</protein>
<proteinExistence type="predicted"/>